<sequence length="86" mass="9976">MRNWSAESGMIKRALTEHGPEVLRRAFDECFRTHKTTRGYPYLPAGFAVGYLINRIIPKIKAEMAAERKESEVTPERDYAVVNTWF</sequence>
<evidence type="ECO:0000313" key="1">
    <source>
        <dbReference type="EMBL" id="MBJ6364216.1"/>
    </source>
</evidence>
<accession>A0A934J3S0</accession>
<reference evidence="1" key="1">
    <citation type="submission" date="2020-12" db="EMBL/GenBank/DDBJ databases">
        <authorList>
            <person name="Huq M.A."/>
        </authorList>
    </citation>
    <scope>NUCLEOTIDE SEQUENCE</scope>
    <source>
        <strain evidence="1">MAHUQ-46</strain>
    </source>
</reference>
<dbReference type="RefSeq" id="WP_199021812.1">
    <property type="nucleotide sequence ID" value="NZ_JAELUP010000117.1"/>
</dbReference>
<dbReference type="EMBL" id="JAELUP010000117">
    <property type="protein sequence ID" value="MBJ6364216.1"/>
    <property type="molecule type" value="Genomic_DNA"/>
</dbReference>
<dbReference type="Proteomes" id="UP000640274">
    <property type="component" value="Unassembled WGS sequence"/>
</dbReference>
<keyword evidence="2" id="KW-1185">Reference proteome</keyword>
<gene>
    <name evidence="1" type="ORF">JFN88_23650</name>
</gene>
<evidence type="ECO:0000313" key="2">
    <source>
        <dbReference type="Proteomes" id="UP000640274"/>
    </source>
</evidence>
<name>A0A934J3S0_9BACL</name>
<organism evidence="1 2">
    <name type="scientific">Paenibacillus roseus</name>
    <dbReference type="NCBI Taxonomy" id="2798579"/>
    <lineage>
        <taxon>Bacteria</taxon>
        <taxon>Bacillati</taxon>
        <taxon>Bacillota</taxon>
        <taxon>Bacilli</taxon>
        <taxon>Bacillales</taxon>
        <taxon>Paenibacillaceae</taxon>
        <taxon>Paenibacillus</taxon>
    </lineage>
</organism>
<protein>
    <submittedName>
        <fullName evidence="1">Uncharacterized protein</fullName>
    </submittedName>
</protein>
<comment type="caution">
    <text evidence="1">The sequence shown here is derived from an EMBL/GenBank/DDBJ whole genome shotgun (WGS) entry which is preliminary data.</text>
</comment>
<dbReference type="AlphaFoldDB" id="A0A934J3S0"/>
<proteinExistence type="predicted"/>